<comment type="caution">
    <text evidence="11">The sequence shown here is derived from an EMBL/GenBank/DDBJ whole genome shotgun (WGS) entry which is preliminary data.</text>
</comment>
<dbReference type="PANTHER" id="PTHR11557">
    <property type="entry name" value="PORPHOBILINOGEN DEAMINASE"/>
    <property type="match status" value="1"/>
</dbReference>
<dbReference type="NCBIfam" id="TIGR00212">
    <property type="entry name" value="hemC"/>
    <property type="match status" value="1"/>
</dbReference>
<dbReference type="RefSeq" id="WP_377065674.1">
    <property type="nucleotide sequence ID" value="NZ_JBHSJJ010000008.1"/>
</dbReference>
<keyword evidence="5 8" id="KW-0808">Transferase</keyword>
<dbReference type="GO" id="GO:0004418">
    <property type="term" value="F:hydroxymethylbilane synthase activity"/>
    <property type="evidence" value="ECO:0007669"/>
    <property type="project" value="UniProtKB-EC"/>
</dbReference>
<dbReference type="EC" id="2.5.1.61" evidence="8"/>
<accession>A0ABV9T4G4</accession>
<evidence type="ECO:0000256" key="3">
    <source>
        <dbReference type="ARBA" id="ARBA00005638"/>
    </source>
</evidence>
<organism evidence="11 12">
    <name type="scientific">Negadavirga shengliensis</name>
    <dbReference type="NCBI Taxonomy" id="1389218"/>
    <lineage>
        <taxon>Bacteria</taxon>
        <taxon>Pseudomonadati</taxon>
        <taxon>Bacteroidota</taxon>
        <taxon>Cytophagia</taxon>
        <taxon>Cytophagales</taxon>
        <taxon>Cyclobacteriaceae</taxon>
        <taxon>Negadavirga</taxon>
    </lineage>
</organism>
<dbReference type="PANTHER" id="PTHR11557:SF0">
    <property type="entry name" value="PORPHOBILINOGEN DEAMINASE"/>
    <property type="match status" value="1"/>
</dbReference>
<evidence type="ECO:0000256" key="6">
    <source>
        <dbReference type="ARBA" id="ARBA00023244"/>
    </source>
</evidence>
<dbReference type="Pfam" id="PF03900">
    <property type="entry name" value="Porphobil_deamC"/>
    <property type="match status" value="1"/>
</dbReference>
<comment type="function">
    <text evidence="1 8">Tetrapolymerization of the monopyrrole PBG into the hydroxymethylbilane pre-uroporphyrinogen in several discrete steps.</text>
</comment>
<dbReference type="SUPFAM" id="SSF53850">
    <property type="entry name" value="Periplasmic binding protein-like II"/>
    <property type="match status" value="1"/>
</dbReference>
<name>A0ABV9T4G4_9BACT</name>
<dbReference type="InterPro" id="IPR022417">
    <property type="entry name" value="Porphobilin_deaminase_N"/>
</dbReference>
<dbReference type="Pfam" id="PF01379">
    <property type="entry name" value="Porphobil_deam"/>
    <property type="match status" value="1"/>
</dbReference>
<dbReference type="PRINTS" id="PR00151">
    <property type="entry name" value="PORPHBDMNASE"/>
</dbReference>
<feature type="domain" description="Porphobilinogen deaminase C-terminal" evidence="10">
    <location>
        <begin position="226"/>
        <end position="296"/>
    </location>
</feature>
<dbReference type="Gene3D" id="3.30.160.40">
    <property type="entry name" value="Porphobilinogen deaminase, C-terminal domain"/>
    <property type="match status" value="1"/>
</dbReference>
<dbReference type="InterPro" id="IPR022418">
    <property type="entry name" value="Porphobilinogen_deaminase_C"/>
</dbReference>
<evidence type="ECO:0000256" key="5">
    <source>
        <dbReference type="ARBA" id="ARBA00022679"/>
    </source>
</evidence>
<comment type="miscellaneous">
    <text evidence="8">The porphobilinogen subunits are added to the dipyrromethane group.</text>
</comment>
<comment type="pathway">
    <text evidence="2">Porphyrin-containing compound metabolism; protoporphyrin-IX biosynthesis; coproporphyrinogen-III from 5-aminolevulinate: step 2/4.</text>
</comment>
<keyword evidence="6 8" id="KW-0627">Porphyrin biosynthesis</keyword>
<evidence type="ECO:0000313" key="12">
    <source>
        <dbReference type="Proteomes" id="UP001595818"/>
    </source>
</evidence>
<sequence length="312" mass="34134">MKPIRIGTRGSKLALYQANHVADLLSLQGLEYEIVTIDTKGDKILDVSISKIGSKGVFTEELEDQLKSGAIDIAVHSAKDLPSRLPDGFEIIAFTEREKVNDVIISHKKDLPDFTDSQSRLVFGTSSTRRVATLLHYYPHIKTTEVRGNLQTRISKMENGACDALLLAYAGVHRMGYDHMIIKELPLETFTPAVGQGSIAVEASDRLAPDLRKEITRVVHHPATGYCLEAERSFLKVLEGGCSIPVFALAQFSSDTKITLKGGIISLDGKKIISEQVSDSLEEARSIGQALAESVLAKGGDSILKEIRKHIK</sequence>
<dbReference type="Proteomes" id="UP001595818">
    <property type="component" value="Unassembled WGS sequence"/>
</dbReference>
<evidence type="ECO:0000313" key="11">
    <source>
        <dbReference type="EMBL" id="MFC4873095.1"/>
    </source>
</evidence>
<evidence type="ECO:0000259" key="10">
    <source>
        <dbReference type="Pfam" id="PF03900"/>
    </source>
</evidence>
<evidence type="ECO:0000256" key="1">
    <source>
        <dbReference type="ARBA" id="ARBA00002869"/>
    </source>
</evidence>
<feature type="modified residue" description="S-(dipyrrolylmethanemethyl)cysteine" evidence="8">
    <location>
        <position position="242"/>
    </location>
</feature>
<comment type="subunit">
    <text evidence="4 8">Monomer.</text>
</comment>
<dbReference type="InterPro" id="IPR036803">
    <property type="entry name" value="Porphobilinogen_deaminase_C_sf"/>
</dbReference>
<dbReference type="Gene3D" id="3.40.190.10">
    <property type="entry name" value="Periplasmic binding protein-like II"/>
    <property type="match status" value="2"/>
</dbReference>
<comment type="cofactor">
    <cofactor evidence="8">
        <name>dipyrromethane</name>
        <dbReference type="ChEBI" id="CHEBI:60342"/>
    </cofactor>
    <text evidence="8">Binds 1 dipyrromethane group covalently.</text>
</comment>
<keyword evidence="12" id="KW-1185">Reference proteome</keyword>
<evidence type="ECO:0000256" key="4">
    <source>
        <dbReference type="ARBA" id="ARBA00011245"/>
    </source>
</evidence>
<evidence type="ECO:0000256" key="7">
    <source>
        <dbReference type="ARBA" id="ARBA00048169"/>
    </source>
</evidence>
<evidence type="ECO:0000256" key="2">
    <source>
        <dbReference type="ARBA" id="ARBA00004735"/>
    </source>
</evidence>
<dbReference type="PIRSF" id="PIRSF001438">
    <property type="entry name" value="4pyrrol_synth_OHMeBilane_synth"/>
    <property type="match status" value="1"/>
</dbReference>
<evidence type="ECO:0000256" key="8">
    <source>
        <dbReference type="HAMAP-Rule" id="MF_00260"/>
    </source>
</evidence>
<protein>
    <recommendedName>
        <fullName evidence="8">Porphobilinogen deaminase</fullName>
        <shortName evidence="8">PBG</shortName>
        <ecNumber evidence="8">2.5.1.61</ecNumber>
    </recommendedName>
    <alternativeName>
        <fullName evidence="8">Hydroxymethylbilane synthase</fullName>
        <shortName evidence="8">HMBS</shortName>
    </alternativeName>
    <alternativeName>
        <fullName evidence="8">Pre-uroporphyrinogen synthase</fullName>
    </alternativeName>
</protein>
<proteinExistence type="inferred from homology"/>
<dbReference type="SUPFAM" id="SSF54782">
    <property type="entry name" value="Porphobilinogen deaminase (hydroxymethylbilane synthase), C-terminal domain"/>
    <property type="match status" value="1"/>
</dbReference>
<reference evidence="12" key="1">
    <citation type="journal article" date="2019" name="Int. J. Syst. Evol. Microbiol.">
        <title>The Global Catalogue of Microorganisms (GCM) 10K type strain sequencing project: providing services to taxonomists for standard genome sequencing and annotation.</title>
        <authorList>
            <consortium name="The Broad Institute Genomics Platform"/>
            <consortium name="The Broad Institute Genome Sequencing Center for Infectious Disease"/>
            <person name="Wu L."/>
            <person name="Ma J."/>
        </authorList>
    </citation>
    <scope>NUCLEOTIDE SEQUENCE [LARGE SCALE GENOMIC DNA]</scope>
    <source>
        <strain evidence="12">CGMCC 4.7466</strain>
    </source>
</reference>
<dbReference type="EMBL" id="JBHSJJ010000008">
    <property type="protein sequence ID" value="MFC4873095.1"/>
    <property type="molecule type" value="Genomic_DNA"/>
</dbReference>
<dbReference type="InterPro" id="IPR000860">
    <property type="entry name" value="HemC"/>
</dbReference>
<dbReference type="HAMAP" id="MF_00260">
    <property type="entry name" value="Porphobil_deam"/>
    <property type="match status" value="1"/>
</dbReference>
<comment type="catalytic activity">
    <reaction evidence="7 8">
        <text>4 porphobilinogen + H2O = hydroxymethylbilane + 4 NH4(+)</text>
        <dbReference type="Rhea" id="RHEA:13185"/>
        <dbReference type="ChEBI" id="CHEBI:15377"/>
        <dbReference type="ChEBI" id="CHEBI:28938"/>
        <dbReference type="ChEBI" id="CHEBI:57845"/>
        <dbReference type="ChEBI" id="CHEBI:58126"/>
        <dbReference type="EC" id="2.5.1.61"/>
    </reaction>
</comment>
<feature type="domain" description="Porphobilinogen deaminase N-terminal" evidence="9">
    <location>
        <begin position="4"/>
        <end position="205"/>
    </location>
</feature>
<gene>
    <name evidence="8 11" type="primary">hemC</name>
    <name evidence="11" type="ORF">ACFPFU_15460</name>
</gene>
<comment type="similarity">
    <text evidence="3 8">Belongs to the HMBS family.</text>
</comment>
<evidence type="ECO:0000259" key="9">
    <source>
        <dbReference type="Pfam" id="PF01379"/>
    </source>
</evidence>